<evidence type="ECO:0000313" key="3">
    <source>
        <dbReference type="Proteomes" id="UP000306102"/>
    </source>
</evidence>
<dbReference type="Proteomes" id="UP000306102">
    <property type="component" value="Unassembled WGS sequence"/>
</dbReference>
<sequence>MRCNSVFPDKHTSPFVLKACGRLGLIEKALKFIVFVELLGDGNVRPNQVTMPNEVTVLGVLSACSHSGFVDKGFYYFEAMIRCYGLTPRLEHCGCMVDLLGRANLLVEAVKFMKSFPIPSGVVMWGSLLFACRSHGNVELAEFAVNKIEELEPRKCGARVLLSNVYASASRWSDVKVGKGKTCSFMEPKSNPDAL</sequence>
<dbReference type="Gene3D" id="1.25.40.10">
    <property type="entry name" value="Tetratricopeptide repeat domain"/>
    <property type="match status" value="1"/>
</dbReference>
<dbReference type="GO" id="GO:0003723">
    <property type="term" value="F:RNA binding"/>
    <property type="evidence" value="ECO:0007669"/>
    <property type="project" value="InterPro"/>
</dbReference>
<dbReference type="AlphaFoldDB" id="A0A4S4DDC2"/>
<evidence type="ECO:0000256" key="1">
    <source>
        <dbReference type="ARBA" id="ARBA00022737"/>
    </source>
</evidence>
<dbReference type="InterPro" id="IPR046848">
    <property type="entry name" value="E_motif"/>
</dbReference>
<name>A0A4S4DDC2_CAMSN</name>
<dbReference type="PANTHER" id="PTHR47926:SF345">
    <property type="entry name" value="(WILD MALAYSIAN BANANA) HYPOTHETICAL PROTEIN"/>
    <property type="match status" value="1"/>
</dbReference>
<dbReference type="Pfam" id="PF01535">
    <property type="entry name" value="PPR"/>
    <property type="match status" value="1"/>
</dbReference>
<proteinExistence type="predicted"/>
<dbReference type="InterPro" id="IPR002885">
    <property type="entry name" value="PPR_rpt"/>
</dbReference>
<accession>A0A4S4DDC2</accession>
<keyword evidence="1" id="KW-0677">Repeat</keyword>
<evidence type="ECO:0008006" key="4">
    <source>
        <dbReference type="Google" id="ProtNLM"/>
    </source>
</evidence>
<keyword evidence="3" id="KW-1185">Reference proteome</keyword>
<dbReference type="GO" id="GO:0009451">
    <property type="term" value="P:RNA modification"/>
    <property type="evidence" value="ECO:0007669"/>
    <property type="project" value="InterPro"/>
</dbReference>
<dbReference type="Pfam" id="PF20431">
    <property type="entry name" value="E_motif"/>
    <property type="match status" value="1"/>
</dbReference>
<dbReference type="InterPro" id="IPR011990">
    <property type="entry name" value="TPR-like_helical_dom_sf"/>
</dbReference>
<reference evidence="2 3" key="1">
    <citation type="journal article" date="2018" name="Proc. Natl. Acad. Sci. U.S.A.">
        <title>Draft genome sequence of Camellia sinensis var. sinensis provides insights into the evolution of the tea genome and tea quality.</title>
        <authorList>
            <person name="Wei C."/>
            <person name="Yang H."/>
            <person name="Wang S."/>
            <person name="Zhao J."/>
            <person name="Liu C."/>
            <person name="Gao L."/>
            <person name="Xia E."/>
            <person name="Lu Y."/>
            <person name="Tai Y."/>
            <person name="She G."/>
            <person name="Sun J."/>
            <person name="Cao H."/>
            <person name="Tong W."/>
            <person name="Gao Q."/>
            <person name="Li Y."/>
            <person name="Deng W."/>
            <person name="Jiang X."/>
            <person name="Wang W."/>
            <person name="Chen Q."/>
            <person name="Zhang S."/>
            <person name="Li H."/>
            <person name="Wu J."/>
            <person name="Wang P."/>
            <person name="Li P."/>
            <person name="Shi C."/>
            <person name="Zheng F."/>
            <person name="Jian J."/>
            <person name="Huang B."/>
            <person name="Shan D."/>
            <person name="Shi M."/>
            <person name="Fang C."/>
            <person name="Yue Y."/>
            <person name="Li F."/>
            <person name="Li D."/>
            <person name="Wei S."/>
            <person name="Han B."/>
            <person name="Jiang C."/>
            <person name="Yin Y."/>
            <person name="Xia T."/>
            <person name="Zhang Z."/>
            <person name="Bennetzen J.L."/>
            <person name="Zhao S."/>
            <person name="Wan X."/>
        </authorList>
    </citation>
    <scope>NUCLEOTIDE SEQUENCE [LARGE SCALE GENOMIC DNA]</scope>
    <source>
        <strain evidence="3">cv. Shuchazao</strain>
        <tissue evidence="2">Leaf</tissue>
    </source>
</reference>
<evidence type="ECO:0000313" key="2">
    <source>
        <dbReference type="EMBL" id="THG00649.1"/>
    </source>
</evidence>
<dbReference type="InterPro" id="IPR046960">
    <property type="entry name" value="PPR_At4g14850-like_plant"/>
</dbReference>
<organism evidence="2 3">
    <name type="scientific">Camellia sinensis var. sinensis</name>
    <name type="common">China tea</name>
    <dbReference type="NCBI Taxonomy" id="542762"/>
    <lineage>
        <taxon>Eukaryota</taxon>
        <taxon>Viridiplantae</taxon>
        <taxon>Streptophyta</taxon>
        <taxon>Embryophyta</taxon>
        <taxon>Tracheophyta</taxon>
        <taxon>Spermatophyta</taxon>
        <taxon>Magnoliopsida</taxon>
        <taxon>eudicotyledons</taxon>
        <taxon>Gunneridae</taxon>
        <taxon>Pentapetalae</taxon>
        <taxon>asterids</taxon>
        <taxon>Ericales</taxon>
        <taxon>Theaceae</taxon>
        <taxon>Camellia</taxon>
    </lineage>
</organism>
<protein>
    <recommendedName>
        <fullName evidence="4">Pentatricopeptide repeat-containing protein</fullName>
    </recommendedName>
</protein>
<gene>
    <name evidence="2" type="ORF">TEA_011318</name>
</gene>
<dbReference type="PANTHER" id="PTHR47926">
    <property type="entry name" value="PENTATRICOPEPTIDE REPEAT-CONTAINING PROTEIN"/>
    <property type="match status" value="1"/>
</dbReference>
<comment type="caution">
    <text evidence="2">The sequence shown here is derived from an EMBL/GenBank/DDBJ whole genome shotgun (WGS) entry which is preliminary data.</text>
</comment>
<dbReference type="EMBL" id="SDRB02011620">
    <property type="protein sequence ID" value="THG00649.1"/>
    <property type="molecule type" value="Genomic_DNA"/>
</dbReference>